<dbReference type="AlphaFoldDB" id="A0AAE9SCT5"/>
<dbReference type="Pfam" id="PF13166">
    <property type="entry name" value="AAA_13"/>
    <property type="match status" value="1"/>
</dbReference>
<dbReference type="RefSeq" id="WP_233728806.1">
    <property type="nucleotide sequence ID" value="NZ_BBST01000026.1"/>
</dbReference>
<gene>
    <name evidence="2" type="ORF">MWH18_21115</name>
</gene>
<proteinExistence type="predicted"/>
<dbReference type="EMBL" id="CP095408">
    <property type="protein sequence ID" value="USU96882.1"/>
    <property type="molecule type" value="Genomic_DNA"/>
</dbReference>
<accession>A0AAE9SCT5</accession>
<name>A0AAE9SCT5_ACIPI</name>
<geneLocation type="plasmid" evidence="2 3">
    <name>pTCM-1</name>
</geneLocation>
<dbReference type="InterPro" id="IPR026866">
    <property type="entry name" value="CR006_AAA"/>
</dbReference>
<keyword evidence="2" id="KW-0614">Plasmid</keyword>
<protein>
    <submittedName>
        <fullName evidence="2">AAA family ATPase</fullName>
    </submittedName>
</protein>
<feature type="domain" description="Protein CR006 P-loop" evidence="1">
    <location>
        <begin position="2"/>
        <end position="44"/>
    </location>
</feature>
<evidence type="ECO:0000313" key="2">
    <source>
        <dbReference type="EMBL" id="USU96882.1"/>
    </source>
</evidence>
<sequence>MKTLVYNKDFIDRNFNQENTVKGVFTLGDDQVEAEGQIALLRPQMRVNGSVKNISLNIVANGVNYILV</sequence>
<dbReference type="Proteomes" id="UP001055514">
    <property type="component" value="Plasmid pTCM-1"/>
</dbReference>
<organism evidence="2 3">
    <name type="scientific">Acinetobacter pittii</name>
    <name type="common">Acinetobacter genomosp. 3</name>
    <dbReference type="NCBI Taxonomy" id="48296"/>
    <lineage>
        <taxon>Bacteria</taxon>
        <taxon>Pseudomonadati</taxon>
        <taxon>Pseudomonadota</taxon>
        <taxon>Gammaproteobacteria</taxon>
        <taxon>Moraxellales</taxon>
        <taxon>Moraxellaceae</taxon>
        <taxon>Acinetobacter</taxon>
        <taxon>Acinetobacter calcoaceticus/baumannii complex</taxon>
    </lineage>
</organism>
<evidence type="ECO:0000259" key="1">
    <source>
        <dbReference type="Pfam" id="PF13166"/>
    </source>
</evidence>
<reference evidence="2" key="1">
    <citation type="submission" date="2022-04" db="EMBL/GenBank/DDBJ databases">
        <title>Emergence of ST220 Acinetobacter pittii strain in bloodstream infection, which co-producing chromosomal NDM-1 and OXA-820 carbapenemases.</title>
        <authorList>
            <person name="Tian C."/>
            <person name="Xing M."/>
            <person name="Fu L."/>
            <person name="Xia D."/>
        </authorList>
    </citation>
    <scope>NUCLEOTIDE SEQUENCE</scope>
    <source>
        <strain evidence="2">TCM</strain>
        <plasmid evidence="2">pTCM-1</plasmid>
    </source>
</reference>
<evidence type="ECO:0000313" key="3">
    <source>
        <dbReference type="Proteomes" id="UP001055514"/>
    </source>
</evidence>